<reference evidence="3 4" key="1">
    <citation type="submission" date="2017-03" db="EMBL/GenBank/DDBJ databases">
        <title>Sulfur activation and transportation mechanism of thermophilic Archaea Acidianus manzaensis YN-25.</title>
        <authorList>
            <person name="Ma Y."/>
            <person name="Yang Y."/>
            <person name="Xia J."/>
        </authorList>
    </citation>
    <scope>NUCLEOTIDE SEQUENCE [LARGE SCALE GENOMIC DNA]</scope>
    <source>
        <strain evidence="3 4">YN-25</strain>
    </source>
</reference>
<dbReference type="Gene3D" id="2.30.110.10">
    <property type="entry name" value="Electron Transport, Fmn-binding Protein, Chain A"/>
    <property type="match status" value="1"/>
</dbReference>
<evidence type="ECO:0008006" key="5">
    <source>
        <dbReference type="Google" id="ProtNLM"/>
    </source>
</evidence>
<dbReference type="PIRSF" id="PIRSF018747">
    <property type="entry name" value="UCP018747"/>
    <property type="match status" value="1"/>
</dbReference>
<dbReference type="InterPro" id="IPR016733">
    <property type="entry name" value="UCP018747"/>
</dbReference>
<dbReference type="AlphaFoldDB" id="A0A1W6K0B5"/>
<dbReference type="Proteomes" id="UP000193404">
    <property type="component" value="Chromosome"/>
</dbReference>
<dbReference type="RefSeq" id="WP_148691701.1">
    <property type="nucleotide sequence ID" value="NZ_CP020477.1"/>
</dbReference>
<dbReference type="InterPro" id="IPR012349">
    <property type="entry name" value="Split_barrel_FMN-bd"/>
</dbReference>
<feature type="domain" description="DUF447" evidence="2">
    <location>
        <begin position="133"/>
        <end position="178"/>
    </location>
</feature>
<dbReference type="Pfam" id="PF20766">
    <property type="entry name" value="DUF447_C"/>
    <property type="match status" value="1"/>
</dbReference>
<feature type="domain" description="DUF447" evidence="1">
    <location>
        <begin position="17"/>
        <end position="113"/>
    </location>
</feature>
<evidence type="ECO:0000313" key="4">
    <source>
        <dbReference type="Proteomes" id="UP000193404"/>
    </source>
</evidence>
<dbReference type="STRING" id="282676.B6F84_07705"/>
<name>A0A1W6K0B5_9CREN</name>
<keyword evidence="4" id="KW-1185">Reference proteome</keyword>
<dbReference type="Pfam" id="PF04289">
    <property type="entry name" value="DUF447_N"/>
    <property type="match status" value="1"/>
</dbReference>
<dbReference type="InterPro" id="IPR049288">
    <property type="entry name" value="DUF447_C"/>
</dbReference>
<dbReference type="OrthoDB" id="146030at2157"/>
<gene>
    <name evidence="3" type="ORF">B6F84_07705</name>
</gene>
<proteinExistence type="predicted"/>
<dbReference type="Gene3D" id="1.20.58.290">
    <property type="entry name" value="Hypothetical membrane protein ta0354_69_121"/>
    <property type="match status" value="1"/>
</dbReference>
<dbReference type="EMBL" id="CP020477">
    <property type="protein sequence ID" value="ARM75922.1"/>
    <property type="molecule type" value="Genomic_DNA"/>
</dbReference>
<sequence>MNNLEVIKSIFPHDGIYETILGTNGDKGYNLSPIGIIVNNYQITSKIYKNTITYYNILRYPYCSINILNDPKIFYYLLFNRKIDYDVKNGLPKIGDNVLFGSCEVIEDNASFILLEIKIFDYDVSPTIKEAFSRGDSLFIDMLVHITRLDILPKNEVEELIKIISYEMRTIKKISPNLGNILDEIKDYINSKGFKLE</sequence>
<dbReference type="InterPro" id="IPR007386">
    <property type="entry name" value="DUF447_N"/>
</dbReference>
<protein>
    <recommendedName>
        <fullName evidence="5">DUF447 domain-containing protein</fullName>
    </recommendedName>
</protein>
<organism evidence="3 4">
    <name type="scientific">Acidianus manzaensis</name>
    <dbReference type="NCBI Taxonomy" id="282676"/>
    <lineage>
        <taxon>Archaea</taxon>
        <taxon>Thermoproteota</taxon>
        <taxon>Thermoprotei</taxon>
        <taxon>Sulfolobales</taxon>
        <taxon>Sulfolobaceae</taxon>
        <taxon>Acidianus</taxon>
    </lineage>
</organism>
<evidence type="ECO:0000259" key="1">
    <source>
        <dbReference type="Pfam" id="PF04289"/>
    </source>
</evidence>
<accession>A0A1W6K0B5</accession>
<evidence type="ECO:0000259" key="2">
    <source>
        <dbReference type="Pfam" id="PF20766"/>
    </source>
</evidence>
<dbReference type="KEGG" id="aman:B6F84_07705"/>
<evidence type="ECO:0000313" key="3">
    <source>
        <dbReference type="EMBL" id="ARM75922.1"/>
    </source>
</evidence>
<dbReference type="GeneID" id="41590793"/>
<dbReference type="SUPFAM" id="SSF50475">
    <property type="entry name" value="FMN-binding split barrel"/>
    <property type="match status" value="1"/>
</dbReference>